<dbReference type="Pfam" id="PF00579">
    <property type="entry name" value="tRNA-synt_1b"/>
    <property type="match status" value="1"/>
</dbReference>
<dbReference type="GO" id="GO:0005829">
    <property type="term" value="C:cytosol"/>
    <property type="evidence" value="ECO:0007669"/>
    <property type="project" value="TreeGrafter"/>
</dbReference>
<dbReference type="Gene3D" id="1.10.240.10">
    <property type="entry name" value="Tyrosyl-Transfer RNA Synthetase"/>
    <property type="match status" value="1"/>
</dbReference>
<dbReference type="SUPFAM" id="SSF52374">
    <property type="entry name" value="Nucleotidylyl transferase"/>
    <property type="match status" value="1"/>
</dbReference>
<dbReference type="AlphaFoldDB" id="A0A7T0BRK7"/>
<evidence type="ECO:0000256" key="4">
    <source>
        <dbReference type="ARBA" id="ARBA00022840"/>
    </source>
</evidence>
<sequence length="126" mass="14537">MLNRLDFKKRFINNIKLTLKEVLYPILQAYDSLQLNSNIEVGGSDQLLNILMVRLLQKKNNVNDLQSTITFPIIVGIDGLSKMSKSLKNYILIYEDACDIYKKLKNISLITISNYFKFIVNTSVFI</sequence>
<comment type="similarity">
    <text evidence="8">Belongs to the class-I aminoacyl-tRNA synthetase family.</text>
</comment>
<keyword evidence="4 8" id="KW-0067">ATP-binding</keyword>
<dbReference type="PANTHER" id="PTHR11766">
    <property type="entry name" value="TYROSYL-TRNA SYNTHETASE"/>
    <property type="match status" value="1"/>
</dbReference>
<dbReference type="EMBL" id="CP039370">
    <property type="protein sequence ID" value="QPJ58456.1"/>
    <property type="molecule type" value="Genomic_DNA"/>
</dbReference>
<dbReference type="PANTHER" id="PTHR11766:SF1">
    <property type="entry name" value="TYROSINE--TRNA LIGASE"/>
    <property type="match status" value="1"/>
</dbReference>
<dbReference type="InterPro" id="IPR002305">
    <property type="entry name" value="aa-tRNA-synth_Ic"/>
</dbReference>
<evidence type="ECO:0000256" key="8">
    <source>
        <dbReference type="RuleBase" id="RU363036"/>
    </source>
</evidence>
<dbReference type="InterPro" id="IPR024088">
    <property type="entry name" value="Tyr-tRNA-ligase_bac-type"/>
</dbReference>
<accession>A0A7T0BRK7</accession>
<dbReference type="InterPro" id="IPR002307">
    <property type="entry name" value="Tyr-tRNA-ligase"/>
</dbReference>
<dbReference type="Gene3D" id="3.40.50.620">
    <property type="entry name" value="HUPs"/>
    <property type="match status" value="1"/>
</dbReference>
<gene>
    <name evidence="9" type="ORF">E5P55_00500</name>
</gene>
<dbReference type="Proteomes" id="UP000594451">
    <property type="component" value="Chromosome"/>
</dbReference>
<organism evidence="9 10">
    <name type="scientific">Candidatus Pinguicoccus supinus</name>
    <dbReference type="NCBI Taxonomy" id="2529394"/>
    <lineage>
        <taxon>Bacteria</taxon>
        <taxon>Pseudomonadati</taxon>
        <taxon>Verrucomicrobiota</taxon>
        <taxon>Candidatus Pinguicoccus</taxon>
    </lineage>
</organism>
<protein>
    <recommendedName>
        <fullName evidence="1">tyrosine--tRNA ligase</fullName>
        <ecNumber evidence="1">6.1.1.1</ecNumber>
    </recommendedName>
</protein>
<dbReference type="InterPro" id="IPR014729">
    <property type="entry name" value="Rossmann-like_a/b/a_fold"/>
</dbReference>
<evidence type="ECO:0000256" key="3">
    <source>
        <dbReference type="ARBA" id="ARBA00022741"/>
    </source>
</evidence>
<evidence type="ECO:0000256" key="1">
    <source>
        <dbReference type="ARBA" id="ARBA00013160"/>
    </source>
</evidence>
<proteinExistence type="inferred from homology"/>
<keyword evidence="2 8" id="KW-0436">Ligase</keyword>
<dbReference type="GO" id="GO:0005524">
    <property type="term" value="F:ATP binding"/>
    <property type="evidence" value="ECO:0007669"/>
    <property type="project" value="UniProtKB-KW"/>
</dbReference>
<reference evidence="9 10" key="1">
    <citation type="journal article" date="2020" name="Sci. Rep.">
        <title>Morphology, ultrastructure, genomics, and phylogeny of Euplotes vanleeuwenhoeki sp. nov. and its ultra-reduced endosymbiont Candidatus Pinguicoccus supinus sp. nov.</title>
        <authorList>
            <person name="Serra V."/>
            <person name="Gammuto L."/>
            <person name="Nitla V."/>
            <person name="Castelli M."/>
            <person name="Lanzoni O."/>
            <person name="Sassera D."/>
            <person name="Bandi C."/>
            <person name="Sandeep B.V."/>
            <person name="Verni F."/>
            <person name="Modeo L."/>
            <person name="Petroni G."/>
        </authorList>
    </citation>
    <scope>NUCLEOTIDE SEQUENCE [LARGE SCALE GENOMIC DNA]</scope>
    <source>
        <strain evidence="9 10">KKR18_Esm</strain>
    </source>
</reference>
<evidence type="ECO:0000313" key="9">
    <source>
        <dbReference type="EMBL" id="QPJ58456.1"/>
    </source>
</evidence>
<evidence type="ECO:0000313" key="10">
    <source>
        <dbReference type="Proteomes" id="UP000594451"/>
    </source>
</evidence>
<dbReference type="KEGG" id="psup:E5P55_00500"/>
<comment type="catalytic activity">
    <reaction evidence="7">
        <text>tRNA(Tyr) + L-tyrosine + ATP = L-tyrosyl-tRNA(Tyr) + AMP + diphosphate + H(+)</text>
        <dbReference type="Rhea" id="RHEA:10220"/>
        <dbReference type="Rhea" id="RHEA-COMP:9706"/>
        <dbReference type="Rhea" id="RHEA-COMP:9707"/>
        <dbReference type="ChEBI" id="CHEBI:15378"/>
        <dbReference type="ChEBI" id="CHEBI:30616"/>
        <dbReference type="ChEBI" id="CHEBI:33019"/>
        <dbReference type="ChEBI" id="CHEBI:58315"/>
        <dbReference type="ChEBI" id="CHEBI:78442"/>
        <dbReference type="ChEBI" id="CHEBI:78536"/>
        <dbReference type="ChEBI" id="CHEBI:456215"/>
        <dbReference type="EC" id="6.1.1.1"/>
    </reaction>
</comment>
<keyword evidence="10" id="KW-1185">Reference proteome</keyword>
<evidence type="ECO:0000256" key="6">
    <source>
        <dbReference type="ARBA" id="ARBA00023146"/>
    </source>
</evidence>
<dbReference type="GO" id="GO:0006437">
    <property type="term" value="P:tyrosyl-tRNA aminoacylation"/>
    <property type="evidence" value="ECO:0007669"/>
    <property type="project" value="InterPro"/>
</dbReference>
<dbReference type="PRINTS" id="PR01040">
    <property type="entry name" value="TRNASYNTHTYR"/>
</dbReference>
<dbReference type="GO" id="GO:0004831">
    <property type="term" value="F:tyrosine-tRNA ligase activity"/>
    <property type="evidence" value="ECO:0007669"/>
    <property type="project" value="UniProtKB-EC"/>
</dbReference>
<dbReference type="EC" id="6.1.1.1" evidence="1"/>
<keyword evidence="6 8" id="KW-0030">Aminoacyl-tRNA synthetase</keyword>
<keyword evidence="5 8" id="KW-0648">Protein biosynthesis</keyword>
<evidence type="ECO:0000256" key="7">
    <source>
        <dbReference type="ARBA" id="ARBA00048248"/>
    </source>
</evidence>
<evidence type="ECO:0000256" key="2">
    <source>
        <dbReference type="ARBA" id="ARBA00022598"/>
    </source>
</evidence>
<evidence type="ECO:0000256" key="5">
    <source>
        <dbReference type="ARBA" id="ARBA00022917"/>
    </source>
</evidence>
<name>A0A7T0BRK7_9BACT</name>
<keyword evidence="3 8" id="KW-0547">Nucleotide-binding</keyword>